<keyword evidence="2" id="KW-0503">Monooxygenase</keyword>
<keyword evidence="2" id="KW-0349">Heme</keyword>
<dbReference type="PROSITE" id="PS00086">
    <property type="entry name" value="CYTOCHROME_P450"/>
    <property type="match status" value="1"/>
</dbReference>
<keyword evidence="4" id="KW-1185">Reference proteome</keyword>
<comment type="similarity">
    <text evidence="1 2">Belongs to the cytochrome P450 family.</text>
</comment>
<evidence type="ECO:0000256" key="2">
    <source>
        <dbReference type="RuleBase" id="RU000461"/>
    </source>
</evidence>
<name>A0ABS1NGQ7_9ACTN</name>
<dbReference type="RefSeq" id="WP_201876690.1">
    <property type="nucleotide sequence ID" value="NZ_JAERRF010000012.1"/>
</dbReference>
<dbReference type="Proteomes" id="UP000634229">
    <property type="component" value="Unassembled WGS sequence"/>
</dbReference>
<dbReference type="InterPro" id="IPR002397">
    <property type="entry name" value="Cyt_P450_B"/>
</dbReference>
<dbReference type="Gene3D" id="1.10.630.10">
    <property type="entry name" value="Cytochrome P450"/>
    <property type="match status" value="1"/>
</dbReference>
<dbReference type="InterPro" id="IPR017972">
    <property type="entry name" value="Cyt_P450_CS"/>
</dbReference>
<dbReference type="InterPro" id="IPR001128">
    <property type="entry name" value="Cyt_P450"/>
</dbReference>
<evidence type="ECO:0000256" key="1">
    <source>
        <dbReference type="ARBA" id="ARBA00010617"/>
    </source>
</evidence>
<accession>A0ABS1NGQ7</accession>
<dbReference type="SUPFAM" id="SSF48264">
    <property type="entry name" value="Cytochrome P450"/>
    <property type="match status" value="1"/>
</dbReference>
<keyword evidence="2" id="KW-0560">Oxidoreductase</keyword>
<dbReference type="PRINTS" id="PR00359">
    <property type="entry name" value="BP450"/>
</dbReference>
<comment type="caution">
    <text evidence="3">The sequence shown here is derived from an EMBL/GenBank/DDBJ whole genome shotgun (WGS) entry which is preliminary data.</text>
</comment>
<protein>
    <submittedName>
        <fullName evidence="3">Cytochrome P450</fullName>
    </submittedName>
</protein>
<proteinExistence type="inferred from homology"/>
<keyword evidence="2" id="KW-0479">Metal-binding</keyword>
<dbReference type="PANTHER" id="PTHR46696:SF1">
    <property type="entry name" value="CYTOCHROME P450 YJIB-RELATED"/>
    <property type="match status" value="1"/>
</dbReference>
<dbReference type="CDD" id="cd11029">
    <property type="entry name" value="CYP107-like"/>
    <property type="match status" value="1"/>
</dbReference>
<dbReference type="PANTHER" id="PTHR46696">
    <property type="entry name" value="P450, PUTATIVE (EUROFUNG)-RELATED"/>
    <property type="match status" value="1"/>
</dbReference>
<gene>
    <name evidence="3" type="ORF">JK363_21925</name>
</gene>
<evidence type="ECO:0000313" key="3">
    <source>
        <dbReference type="EMBL" id="MBL1099273.1"/>
    </source>
</evidence>
<organism evidence="3 4">
    <name type="scientific">Streptomyces coffeae</name>
    <dbReference type="NCBI Taxonomy" id="621382"/>
    <lineage>
        <taxon>Bacteria</taxon>
        <taxon>Bacillati</taxon>
        <taxon>Actinomycetota</taxon>
        <taxon>Actinomycetes</taxon>
        <taxon>Kitasatosporales</taxon>
        <taxon>Streptomycetaceae</taxon>
        <taxon>Streptomyces</taxon>
    </lineage>
</organism>
<dbReference type="InterPro" id="IPR036396">
    <property type="entry name" value="Cyt_P450_sf"/>
</dbReference>
<dbReference type="Pfam" id="PF00067">
    <property type="entry name" value="p450"/>
    <property type="match status" value="1"/>
</dbReference>
<dbReference type="EMBL" id="JAERRF010000012">
    <property type="protein sequence ID" value="MBL1099273.1"/>
    <property type="molecule type" value="Genomic_DNA"/>
</dbReference>
<reference evidence="3 4" key="1">
    <citation type="submission" date="2021-01" db="EMBL/GenBank/DDBJ databases">
        <title>WGS of actinomycetes isolated from Thailand.</title>
        <authorList>
            <person name="Thawai C."/>
        </authorList>
    </citation>
    <scope>NUCLEOTIDE SEQUENCE [LARGE SCALE GENOMIC DNA]</scope>
    <source>
        <strain evidence="3 4">CA1R205</strain>
    </source>
</reference>
<keyword evidence="2" id="KW-0408">Iron</keyword>
<evidence type="ECO:0000313" key="4">
    <source>
        <dbReference type="Proteomes" id="UP000634229"/>
    </source>
</evidence>
<sequence length="398" mass="43529">MPPSRDPLPLDALFTAEPHASYAALRRVGPVHQAIDPDGTPLVLVTSYQAVRDAAMDPRLSVDKRHARAVAGHRHSMPAELDAHLLNSDPPAHTRLRRLVSSALTPRRTENLRAAVQRTTDRLLDEMAVKDHADVMADLALPLSLSVICDLLGIPAHSRLDFRRWTDTLLSSEPGAPEHSRKAMREMHRFLAELIDSKRGALADDLLSALITARDAGDRLSEDELIAMAFLLLFGGYHNSASLLATTVLALLTHPHHLAAVRTGELPIDAVAEEALRWNPPAMLAVRRFATEDIRIGGTAIPAGERVWLSWASANRDPARFRDPATFDPHRADVGAHLAFGHGPHYCPGAALARMENNIAVASLIRRFPRLSLVGSGDALEWVASLRSRSLRELPVSL</sequence>